<organism evidence="2">
    <name type="scientific">marine metagenome</name>
    <dbReference type="NCBI Taxonomy" id="408172"/>
    <lineage>
        <taxon>unclassified sequences</taxon>
        <taxon>metagenomes</taxon>
        <taxon>ecological metagenomes</taxon>
    </lineage>
</organism>
<sequence>MAAFFLALRLGAAFFFLAAFLFTAFRLGAAFFLAFFLAFLFAAIVPCHLLIFVSLPQQNVDPILFKKRSLRRVNFLGQLL</sequence>
<dbReference type="AlphaFoldDB" id="A0A382NWD1"/>
<feature type="transmembrane region" description="Helical" evidence="1">
    <location>
        <begin position="6"/>
        <end position="25"/>
    </location>
</feature>
<protein>
    <submittedName>
        <fullName evidence="2">Uncharacterized protein</fullName>
    </submittedName>
</protein>
<evidence type="ECO:0000313" key="2">
    <source>
        <dbReference type="EMBL" id="SVC64808.1"/>
    </source>
</evidence>
<keyword evidence="1" id="KW-0812">Transmembrane</keyword>
<accession>A0A382NWD1</accession>
<keyword evidence="1" id="KW-1133">Transmembrane helix</keyword>
<keyword evidence="1" id="KW-0472">Membrane</keyword>
<feature type="transmembrane region" description="Helical" evidence="1">
    <location>
        <begin position="32"/>
        <end position="55"/>
    </location>
</feature>
<reference evidence="2" key="1">
    <citation type="submission" date="2018-05" db="EMBL/GenBank/DDBJ databases">
        <authorList>
            <person name="Lanie J.A."/>
            <person name="Ng W.-L."/>
            <person name="Kazmierczak K.M."/>
            <person name="Andrzejewski T.M."/>
            <person name="Davidsen T.M."/>
            <person name="Wayne K.J."/>
            <person name="Tettelin H."/>
            <person name="Glass J.I."/>
            <person name="Rusch D."/>
            <person name="Podicherti R."/>
            <person name="Tsui H.-C.T."/>
            <person name="Winkler M.E."/>
        </authorList>
    </citation>
    <scope>NUCLEOTIDE SEQUENCE</scope>
</reference>
<gene>
    <name evidence="2" type="ORF">METZ01_LOCUS317662</name>
</gene>
<proteinExistence type="predicted"/>
<name>A0A382NWD1_9ZZZZ</name>
<dbReference type="EMBL" id="UINC01102864">
    <property type="protein sequence ID" value="SVC64808.1"/>
    <property type="molecule type" value="Genomic_DNA"/>
</dbReference>
<evidence type="ECO:0000256" key="1">
    <source>
        <dbReference type="SAM" id="Phobius"/>
    </source>
</evidence>